<dbReference type="AlphaFoldDB" id="A0A6P2BMS8"/>
<dbReference type="InterPro" id="IPR036291">
    <property type="entry name" value="NAD(P)-bd_dom_sf"/>
</dbReference>
<dbReference type="OrthoDB" id="9787292at2"/>
<feature type="domain" description="NAD-dependent epimerase/dehydratase" evidence="1">
    <location>
        <begin position="3"/>
        <end position="227"/>
    </location>
</feature>
<dbReference type="PANTHER" id="PTHR48079:SF6">
    <property type="entry name" value="NAD(P)-BINDING DOMAIN-CONTAINING PROTEIN-RELATED"/>
    <property type="match status" value="1"/>
</dbReference>
<keyword evidence="3" id="KW-1185">Reference proteome</keyword>
<accession>A0A6P2BMS8</accession>
<dbReference type="SUPFAM" id="SSF51735">
    <property type="entry name" value="NAD(P)-binding Rossmann-fold domains"/>
    <property type="match status" value="1"/>
</dbReference>
<dbReference type="InterPro" id="IPR051783">
    <property type="entry name" value="NAD(P)-dependent_oxidoreduct"/>
</dbReference>
<evidence type="ECO:0000259" key="1">
    <source>
        <dbReference type="Pfam" id="PF01370"/>
    </source>
</evidence>
<dbReference type="GO" id="GO:0004029">
    <property type="term" value="F:aldehyde dehydrogenase (NAD+) activity"/>
    <property type="evidence" value="ECO:0007669"/>
    <property type="project" value="TreeGrafter"/>
</dbReference>
<dbReference type="RefSeq" id="WP_145860943.1">
    <property type="nucleotide sequence ID" value="NZ_RPFW01000009.1"/>
</dbReference>
<dbReference type="InterPro" id="IPR001509">
    <property type="entry name" value="Epimerase_deHydtase"/>
</dbReference>
<sequence>MRVLVVGATGVIGTRLVPLLAERGHQVTGTSRSAAKAGQLSSLGAEPAVLDVLDAAAARAVVAQARPDAIIYQSTALSGISFSRNMDRAFGPTNLLRTTGTDNLLAAAGEAGVPRFIAQSFAPFRYAHTGGPVKDETDPLTEPPPSARLMFEAMAHNDRAVTAAGGIALRYGGFYGDQDNAMITAIGKRQFPLIGVGDGVMSFIHLDDAAAATVLALDTEGPAIYNITDDDPAPMRDWLPALARALGAKPPYRVPAWVARLLMGKTLAMMTEARGASNLKAKKELGWTLRYPSWRDGFPAAYGH</sequence>
<protein>
    <submittedName>
        <fullName evidence="2">NAD(P)-dependent oxidoreductase</fullName>
    </submittedName>
</protein>
<dbReference type="Proteomes" id="UP000460272">
    <property type="component" value="Unassembled WGS sequence"/>
</dbReference>
<evidence type="ECO:0000313" key="2">
    <source>
        <dbReference type="EMBL" id="TVZ00272.1"/>
    </source>
</evidence>
<dbReference type="EMBL" id="RPFW01000009">
    <property type="protein sequence ID" value="TVZ00272.1"/>
    <property type="molecule type" value="Genomic_DNA"/>
</dbReference>
<comment type="caution">
    <text evidence="2">The sequence shown here is derived from an EMBL/GenBank/DDBJ whole genome shotgun (WGS) entry which is preliminary data.</text>
</comment>
<name>A0A6P2BMS8_9ACTN</name>
<dbReference type="Gene3D" id="3.40.50.720">
    <property type="entry name" value="NAD(P)-binding Rossmann-like Domain"/>
    <property type="match status" value="1"/>
</dbReference>
<reference evidence="2 3" key="1">
    <citation type="submission" date="2018-11" db="EMBL/GenBank/DDBJ databases">
        <title>Trebonia kvetii gen.nov., sp.nov., a novel acidophilic actinobacterium, and proposal of the new actinobacterial family Treboniaceae fam. nov.</title>
        <authorList>
            <person name="Rapoport D."/>
            <person name="Sagova-Mareckova M."/>
            <person name="Sedlacek I."/>
            <person name="Provaznik J."/>
            <person name="Kralova S."/>
            <person name="Pavlinic D."/>
            <person name="Benes V."/>
            <person name="Kopecky J."/>
        </authorList>
    </citation>
    <scope>NUCLEOTIDE SEQUENCE [LARGE SCALE GENOMIC DNA]</scope>
    <source>
        <strain evidence="2 3">15Tr583</strain>
    </source>
</reference>
<organism evidence="2 3">
    <name type="scientific">Trebonia kvetii</name>
    <dbReference type="NCBI Taxonomy" id="2480626"/>
    <lineage>
        <taxon>Bacteria</taxon>
        <taxon>Bacillati</taxon>
        <taxon>Actinomycetota</taxon>
        <taxon>Actinomycetes</taxon>
        <taxon>Streptosporangiales</taxon>
        <taxon>Treboniaceae</taxon>
        <taxon>Trebonia</taxon>
    </lineage>
</organism>
<dbReference type="Pfam" id="PF01370">
    <property type="entry name" value="Epimerase"/>
    <property type="match status" value="1"/>
</dbReference>
<dbReference type="GO" id="GO:0005737">
    <property type="term" value="C:cytoplasm"/>
    <property type="evidence" value="ECO:0007669"/>
    <property type="project" value="TreeGrafter"/>
</dbReference>
<dbReference type="PANTHER" id="PTHR48079">
    <property type="entry name" value="PROTEIN YEEZ"/>
    <property type="match status" value="1"/>
</dbReference>
<proteinExistence type="predicted"/>
<evidence type="ECO:0000313" key="3">
    <source>
        <dbReference type="Proteomes" id="UP000460272"/>
    </source>
</evidence>
<gene>
    <name evidence="2" type="ORF">EAS64_37120</name>
</gene>